<dbReference type="AlphaFoldDB" id="A0A8S3RES7"/>
<accession>A0A8S3RES7</accession>
<evidence type="ECO:0000313" key="4">
    <source>
        <dbReference type="Proteomes" id="UP000683360"/>
    </source>
</evidence>
<evidence type="ECO:0000313" key="3">
    <source>
        <dbReference type="EMBL" id="CAG2207803.1"/>
    </source>
</evidence>
<dbReference type="InterPro" id="IPR051077">
    <property type="entry name" value="Ca-dependent_lectin"/>
</dbReference>
<gene>
    <name evidence="3" type="ORF">MEDL_22047</name>
</gene>
<keyword evidence="2" id="KW-0732">Signal</keyword>
<dbReference type="EMBL" id="CAJPWZ010001091">
    <property type="protein sequence ID" value="CAG2207803.1"/>
    <property type="molecule type" value="Genomic_DNA"/>
</dbReference>
<feature type="chain" id="PRO_5035749258" description="Apextrin C-terminal domain-containing protein" evidence="2">
    <location>
        <begin position="22"/>
        <end position="273"/>
    </location>
</feature>
<keyword evidence="4" id="KW-1185">Reference proteome</keyword>
<dbReference type="GO" id="GO:0005615">
    <property type="term" value="C:extracellular space"/>
    <property type="evidence" value="ECO:0007669"/>
    <property type="project" value="TreeGrafter"/>
</dbReference>
<sequence length="273" mass="30532">MIKRCLLYVIYCCDLISLCTSSNSKRLLLNDPDVINNRLIRLEGIVSMLNTSLQLVTTENQRQEQEIQRQSQEIQQQRLTIQKQDKTVEQLSSNIQRSGATYIRWARTQCPGNDTELVYSGWAGGSYFNNPGAAAEYVCLPQDPDFVKTSGGDYGRMYGAEFDSNFFASDANDEDVPCALCRPKYSSSSIMIPGKNTCYPGWKIEYHGYLASGHHTYQSANSFVCVDINPEYIIGGLAAHNGKLFFEVLAKCGSLKCPPYKPNHPLTCVVCTK</sequence>
<feature type="coiled-coil region" evidence="1">
    <location>
        <begin position="53"/>
        <end position="94"/>
    </location>
</feature>
<evidence type="ECO:0000256" key="1">
    <source>
        <dbReference type="SAM" id="Coils"/>
    </source>
</evidence>
<dbReference type="OrthoDB" id="6122741at2759"/>
<evidence type="ECO:0008006" key="5">
    <source>
        <dbReference type="Google" id="ProtNLM"/>
    </source>
</evidence>
<protein>
    <recommendedName>
        <fullName evidence="5">Apextrin C-terminal domain-containing protein</fullName>
    </recommendedName>
</protein>
<dbReference type="PANTHER" id="PTHR24024:SF18">
    <property type="entry name" value="SHORT-CHAIN COLLAGEN C4-LIKE"/>
    <property type="match status" value="1"/>
</dbReference>
<comment type="caution">
    <text evidence="3">The sequence shown here is derived from an EMBL/GenBank/DDBJ whole genome shotgun (WGS) entry which is preliminary data.</text>
</comment>
<dbReference type="PANTHER" id="PTHR24024">
    <property type="entry name" value="PULMONARY SURFACTANT-ASSOCIATED PROTEIN A"/>
    <property type="match status" value="1"/>
</dbReference>
<dbReference type="Proteomes" id="UP000683360">
    <property type="component" value="Unassembled WGS sequence"/>
</dbReference>
<organism evidence="3 4">
    <name type="scientific">Mytilus edulis</name>
    <name type="common">Blue mussel</name>
    <dbReference type="NCBI Taxonomy" id="6550"/>
    <lineage>
        <taxon>Eukaryota</taxon>
        <taxon>Metazoa</taxon>
        <taxon>Spiralia</taxon>
        <taxon>Lophotrochozoa</taxon>
        <taxon>Mollusca</taxon>
        <taxon>Bivalvia</taxon>
        <taxon>Autobranchia</taxon>
        <taxon>Pteriomorphia</taxon>
        <taxon>Mytilida</taxon>
        <taxon>Mytiloidea</taxon>
        <taxon>Mytilidae</taxon>
        <taxon>Mytilinae</taxon>
        <taxon>Mytilus</taxon>
    </lineage>
</organism>
<feature type="signal peptide" evidence="2">
    <location>
        <begin position="1"/>
        <end position="21"/>
    </location>
</feature>
<name>A0A8S3RES7_MYTED</name>
<proteinExistence type="predicted"/>
<keyword evidence="1" id="KW-0175">Coiled coil</keyword>
<reference evidence="3" key="1">
    <citation type="submission" date="2021-03" db="EMBL/GenBank/DDBJ databases">
        <authorList>
            <person name="Bekaert M."/>
        </authorList>
    </citation>
    <scope>NUCLEOTIDE SEQUENCE</scope>
</reference>
<evidence type="ECO:0000256" key="2">
    <source>
        <dbReference type="SAM" id="SignalP"/>
    </source>
</evidence>